<evidence type="ECO:0000256" key="7">
    <source>
        <dbReference type="ARBA" id="ARBA00023004"/>
    </source>
</evidence>
<keyword evidence="6" id="KW-0732">Signal</keyword>
<dbReference type="CDD" id="cd01347">
    <property type="entry name" value="ligand_gated_channel"/>
    <property type="match status" value="1"/>
</dbReference>
<comment type="subcellular location">
    <subcellularLocation>
        <location evidence="1 12">Cell outer membrane</location>
        <topology evidence="1 12">Multi-pass membrane protein</topology>
    </subcellularLocation>
</comment>
<keyword evidence="7" id="KW-0408">Iron</keyword>
<comment type="caution">
    <text evidence="16">The sequence shown here is derived from an EMBL/GenBank/DDBJ whole genome shotgun (WGS) entry which is preliminary data.</text>
</comment>
<dbReference type="PANTHER" id="PTHR32552">
    <property type="entry name" value="FERRICHROME IRON RECEPTOR-RELATED"/>
    <property type="match status" value="1"/>
</dbReference>
<dbReference type="InterPro" id="IPR012910">
    <property type="entry name" value="Plug_dom"/>
</dbReference>
<evidence type="ECO:0000256" key="5">
    <source>
        <dbReference type="ARBA" id="ARBA00022692"/>
    </source>
</evidence>
<accession>A0A9Q5DCU3</accession>
<gene>
    <name evidence="16" type="ORF">ECE50_017610</name>
</gene>
<dbReference type="InterPro" id="IPR039426">
    <property type="entry name" value="TonB-dep_rcpt-like"/>
</dbReference>
<keyword evidence="3 12" id="KW-1134">Transmembrane beta strand</keyword>
<evidence type="ECO:0000313" key="16">
    <source>
        <dbReference type="EMBL" id="NSL88662.1"/>
    </source>
</evidence>
<dbReference type="InterPro" id="IPR013784">
    <property type="entry name" value="Carb-bd-like_fold"/>
</dbReference>
<dbReference type="InterPro" id="IPR037066">
    <property type="entry name" value="Plug_dom_sf"/>
</dbReference>
<dbReference type="Gene3D" id="2.60.40.1120">
    <property type="entry name" value="Carboxypeptidase-like, regulatory domain"/>
    <property type="match status" value="1"/>
</dbReference>
<dbReference type="GO" id="GO:0030246">
    <property type="term" value="F:carbohydrate binding"/>
    <property type="evidence" value="ECO:0007669"/>
    <property type="project" value="InterPro"/>
</dbReference>
<dbReference type="GO" id="GO:0015344">
    <property type="term" value="F:siderophore uptake transmembrane transporter activity"/>
    <property type="evidence" value="ECO:0007669"/>
    <property type="project" value="TreeGrafter"/>
</dbReference>
<dbReference type="GO" id="GO:0009279">
    <property type="term" value="C:cell outer membrane"/>
    <property type="evidence" value="ECO:0007669"/>
    <property type="project" value="UniProtKB-SubCell"/>
</dbReference>
<dbReference type="Proteomes" id="UP000281028">
    <property type="component" value="Unassembled WGS sequence"/>
</dbReference>
<dbReference type="Pfam" id="PF13715">
    <property type="entry name" value="CarbopepD_reg_2"/>
    <property type="match status" value="1"/>
</dbReference>
<evidence type="ECO:0000256" key="6">
    <source>
        <dbReference type="ARBA" id="ARBA00022729"/>
    </source>
</evidence>
<dbReference type="Gene3D" id="2.40.170.20">
    <property type="entry name" value="TonB-dependent receptor, beta-barrel domain"/>
    <property type="match status" value="1"/>
</dbReference>
<evidence type="ECO:0000256" key="3">
    <source>
        <dbReference type="ARBA" id="ARBA00022452"/>
    </source>
</evidence>
<evidence type="ECO:0000259" key="14">
    <source>
        <dbReference type="Pfam" id="PF00593"/>
    </source>
</evidence>
<keyword evidence="2 12" id="KW-0813">Transport</keyword>
<dbReference type="InterPro" id="IPR000531">
    <property type="entry name" value="Beta-barrel_TonB"/>
</dbReference>
<evidence type="ECO:0000313" key="17">
    <source>
        <dbReference type="Proteomes" id="UP000281028"/>
    </source>
</evidence>
<keyword evidence="10 12" id="KW-0472">Membrane</keyword>
<evidence type="ECO:0000256" key="13">
    <source>
        <dbReference type="RuleBase" id="RU003357"/>
    </source>
</evidence>
<evidence type="ECO:0000256" key="1">
    <source>
        <dbReference type="ARBA" id="ARBA00004571"/>
    </source>
</evidence>
<keyword evidence="11 12" id="KW-0998">Cell outer membrane</keyword>
<keyword evidence="16" id="KW-0675">Receptor</keyword>
<dbReference type="PROSITE" id="PS52016">
    <property type="entry name" value="TONB_DEPENDENT_REC_3"/>
    <property type="match status" value="1"/>
</dbReference>
<dbReference type="EMBL" id="RIAR02000001">
    <property type="protein sequence ID" value="NSL88662.1"/>
    <property type="molecule type" value="Genomic_DNA"/>
</dbReference>
<name>A0A9Q5DCU3_9BACT</name>
<evidence type="ECO:0000256" key="11">
    <source>
        <dbReference type="ARBA" id="ARBA00023237"/>
    </source>
</evidence>
<evidence type="ECO:0000256" key="8">
    <source>
        <dbReference type="ARBA" id="ARBA00023065"/>
    </source>
</evidence>
<dbReference type="AlphaFoldDB" id="A0A9Q5DCU3"/>
<evidence type="ECO:0000256" key="12">
    <source>
        <dbReference type="PROSITE-ProRule" id="PRU01360"/>
    </source>
</evidence>
<evidence type="ECO:0000259" key="15">
    <source>
        <dbReference type="Pfam" id="PF07715"/>
    </source>
</evidence>
<keyword evidence="5 12" id="KW-0812">Transmembrane</keyword>
<sequence>MKITFPIRVYSSISIAFLLLLAVLTGRGQSNTGSIRGIIMAGGQPAPFVSVTLSGTLKGAVTNEKGWYEVTGITPGSYTLQIRYIGLLPQQKDITITTGQQLTENFTLEKDVKALQEIRVTAGYNKFARKEVEDVARLPIRNLENPQVYNVIPKELLQDQVIISYNDVLKNVTGVSQALVNGSNSFNLRGFFTTSYLRNGLQDFKSNSIEVVNIERIEVLKGPSATLFGSSLVSFGGLLNRVSKQPFDKFRGEASYMAGGFGLQRVTLDVNTPLSKQRGLYLRTNAAFHSENSFQDVGFTRRFFVAPSLLYKPNERLSILIDAEFYAQKSNDFNRLFPQTSFVKTNPRDLEVDWLRSYGSNELYQRKPSATVYGRMDYKLSDTWKSQTSVAYTHAIQKGYYTWNELMGDSVSRNPGYANNIYDYTQVQQNFNGDFKLAGMRNRIVVGLDYFTTVERTTAAEIYGFDKVGIKGNDPQYYGLTGATLSAALEKFPFSETSTGQHTYGAYVSDVINITKQLLVMASLRVDHFINKGSKDLVKDTVTDKYSQTALSPKLGLVYQLLPQKLSVFGNYMNGFSNNAPGRQPDGSVINFKPSQANQWEAGVKMDLFNGKLNSTISYYHIKVQDVIRNDRSPGRTGFRIQDGGQLSKGVEVEVIANPFSGFNLIAGYAYNDIYTINTNPDVDGLRQWTGPGQTANLWLNYYFLHGPLQGLGIGVGGNANGKAYIDQSHSAGMFYMPAYTVFNTAVSYERSFYRASLKIDNLTNEVYWGSYVGQMMPRRLSAGVTVKFGK</sequence>
<keyword evidence="9 13" id="KW-0798">TonB box</keyword>
<evidence type="ECO:0000256" key="4">
    <source>
        <dbReference type="ARBA" id="ARBA00022496"/>
    </source>
</evidence>
<comment type="similarity">
    <text evidence="12 13">Belongs to the TonB-dependent receptor family.</text>
</comment>
<organism evidence="16 17">
    <name type="scientific">Chitinophaga solisilvae</name>
    <dbReference type="NCBI Taxonomy" id="1233460"/>
    <lineage>
        <taxon>Bacteria</taxon>
        <taxon>Pseudomonadati</taxon>
        <taxon>Bacteroidota</taxon>
        <taxon>Chitinophagia</taxon>
        <taxon>Chitinophagales</taxon>
        <taxon>Chitinophagaceae</taxon>
        <taxon>Chitinophaga</taxon>
    </lineage>
</organism>
<keyword evidence="8" id="KW-0406">Ion transport</keyword>
<protein>
    <submittedName>
        <fullName evidence="16">TonB-dependent receptor</fullName>
    </submittedName>
</protein>
<proteinExistence type="inferred from homology"/>
<dbReference type="Pfam" id="PF07715">
    <property type="entry name" value="Plug"/>
    <property type="match status" value="1"/>
</dbReference>
<reference evidence="16" key="1">
    <citation type="submission" date="2020-05" db="EMBL/GenBank/DDBJ databases">
        <title>Chitinophaga laudate sp. nov., isolated from a tropical peat swamp.</title>
        <authorList>
            <person name="Goh C.B.S."/>
            <person name="Lee M.S."/>
            <person name="Parimannan S."/>
            <person name="Pasbakhsh P."/>
            <person name="Yule C.M."/>
            <person name="Rajandas H."/>
            <person name="Loke S."/>
            <person name="Croft L."/>
            <person name="Tan J.B.L."/>
        </authorList>
    </citation>
    <scope>NUCLEOTIDE SEQUENCE</scope>
    <source>
        <strain evidence="16">Mgbs1</strain>
    </source>
</reference>
<evidence type="ECO:0000256" key="9">
    <source>
        <dbReference type="ARBA" id="ARBA00023077"/>
    </source>
</evidence>
<evidence type="ECO:0000256" key="10">
    <source>
        <dbReference type="ARBA" id="ARBA00023136"/>
    </source>
</evidence>
<dbReference type="SUPFAM" id="SSF49452">
    <property type="entry name" value="Starch-binding domain-like"/>
    <property type="match status" value="1"/>
</dbReference>
<keyword evidence="4" id="KW-0410">Iron transport</keyword>
<keyword evidence="17" id="KW-1185">Reference proteome</keyword>
<dbReference type="InterPro" id="IPR036942">
    <property type="entry name" value="Beta-barrel_TonB_sf"/>
</dbReference>
<feature type="domain" description="TonB-dependent receptor plug" evidence="15">
    <location>
        <begin position="143"/>
        <end position="231"/>
    </location>
</feature>
<dbReference type="SUPFAM" id="SSF56935">
    <property type="entry name" value="Porins"/>
    <property type="match status" value="1"/>
</dbReference>
<dbReference type="Gene3D" id="2.170.130.10">
    <property type="entry name" value="TonB-dependent receptor, plug domain"/>
    <property type="match status" value="1"/>
</dbReference>
<dbReference type="Pfam" id="PF00593">
    <property type="entry name" value="TonB_dep_Rec_b-barrel"/>
    <property type="match status" value="1"/>
</dbReference>
<evidence type="ECO:0000256" key="2">
    <source>
        <dbReference type="ARBA" id="ARBA00022448"/>
    </source>
</evidence>
<feature type="domain" description="TonB-dependent receptor-like beta-barrel" evidence="14">
    <location>
        <begin position="335"/>
        <end position="763"/>
    </location>
</feature>
<dbReference type="PANTHER" id="PTHR32552:SF68">
    <property type="entry name" value="FERRICHROME OUTER MEMBRANE TRANSPORTER_PHAGE RECEPTOR"/>
    <property type="match status" value="1"/>
</dbReference>